<accession>A0A8H5FTP4</accession>
<dbReference type="PANTHER" id="PTHR10223">
    <property type="entry name" value="26S PROTEASOME NON-ATPASE REGULATORY SUBUNIT 4"/>
    <property type="match status" value="1"/>
</dbReference>
<keyword evidence="6" id="KW-1185">Reference proteome</keyword>
<dbReference type="InterPro" id="IPR003903">
    <property type="entry name" value="UIM_dom"/>
</dbReference>
<evidence type="ECO:0000256" key="1">
    <source>
        <dbReference type="ARBA" id="ARBA00005574"/>
    </source>
</evidence>
<protein>
    <recommendedName>
        <fullName evidence="4">VWFA domain-containing protein</fullName>
    </recommendedName>
</protein>
<dbReference type="GO" id="GO:0008540">
    <property type="term" value="C:proteasome regulatory particle, base subcomplex"/>
    <property type="evidence" value="ECO:0007669"/>
    <property type="project" value="TreeGrafter"/>
</dbReference>
<dbReference type="InterPro" id="IPR027040">
    <property type="entry name" value="PSMD4"/>
</dbReference>
<feature type="domain" description="VWFA" evidence="4">
    <location>
        <begin position="5"/>
        <end position="198"/>
    </location>
</feature>
<feature type="region of interest" description="Disordered" evidence="3">
    <location>
        <begin position="250"/>
        <end position="371"/>
    </location>
</feature>
<dbReference type="InterPro" id="IPR002035">
    <property type="entry name" value="VWF_A"/>
</dbReference>
<dbReference type="OrthoDB" id="1731724at2759"/>
<feature type="compositionally biased region" description="Low complexity" evidence="3">
    <location>
        <begin position="259"/>
        <end position="303"/>
    </location>
</feature>
<dbReference type="SUPFAM" id="SSF53300">
    <property type="entry name" value="vWA-like"/>
    <property type="match status" value="1"/>
</dbReference>
<dbReference type="InterPro" id="IPR036465">
    <property type="entry name" value="vWFA_dom_sf"/>
</dbReference>
<dbReference type="Gene3D" id="1.10.287.3990">
    <property type="match status" value="1"/>
</dbReference>
<evidence type="ECO:0000313" key="5">
    <source>
        <dbReference type="EMBL" id="KAF5349345.1"/>
    </source>
</evidence>
<dbReference type="FunFam" id="3.40.50.410:FF:000005">
    <property type="entry name" value="26S proteasome non-ATPase regulatory subunit 4"/>
    <property type="match status" value="1"/>
</dbReference>
<feature type="compositionally biased region" description="Acidic residues" evidence="3">
    <location>
        <begin position="343"/>
        <end position="352"/>
    </location>
</feature>
<dbReference type="PROSITE" id="PS50330">
    <property type="entry name" value="UIM"/>
    <property type="match status" value="2"/>
</dbReference>
<dbReference type="AlphaFoldDB" id="A0A8H5FTP4"/>
<dbReference type="Proteomes" id="UP000559256">
    <property type="component" value="Unassembled WGS sequence"/>
</dbReference>
<dbReference type="EMBL" id="JAACJM010000082">
    <property type="protein sequence ID" value="KAF5349345.1"/>
    <property type="molecule type" value="Genomic_DNA"/>
</dbReference>
<dbReference type="GO" id="GO:0005634">
    <property type="term" value="C:nucleus"/>
    <property type="evidence" value="ECO:0007669"/>
    <property type="project" value="TreeGrafter"/>
</dbReference>
<reference evidence="5 6" key="1">
    <citation type="journal article" date="2020" name="ISME J.">
        <title>Uncovering the hidden diversity of litter-decomposition mechanisms in mushroom-forming fungi.</title>
        <authorList>
            <person name="Floudas D."/>
            <person name="Bentzer J."/>
            <person name="Ahren D."/>
            <person name="Johansson T."/>
            <person name="Persson P."/>
            <person name="Tunlid A."/>
        </authorList>
    </citation>
    <scope>NUCLEOTIDE SEQUENCE [LARGE SCALE GENOMIC DNA]</scope>
    <source>
        <strain evidence="5 6">CBS 291.85</strain>
    </source>
</reference>
<evidence type="ECO:0000259" key="4">
    <source>
        <dbReference type="PROSITE" id="PS50234"/>
    </source>
</evidence>
<organism evidence="5 6">
    <name type="scientific">Tetrapyrgos nigripes</name>
    <dbReference type="NCBI Taxonomy" id="182062"/>
    <lineage>
        <taxon>Eukaryota</taxon>
        <taxon>Fungi</taxon>
        <taxon>Dikarya</taxon>
        <taxon>Basidiomycota</taxon>
        <taxon>Agaricomycotina</taxon>
        <taxon>Agaricomycetes</taxon>
        <taxon>Agaricomycetidae</taxon>
        <taxon>Agaricales</taxon>
        <taxon>Marasmiineae</taxon>
        <taxon>Marasmiaceae</taxon>
        <taxon>Tetrapyrgos</taxon>
    </lineage>
</organism>
<comment type="similarity">
    <text evidence="1">Belongs to the proteasome subunit S5A family.</text>
</comment>
<sequence>MPLEATMMIVDNSEYMRNGDYQPSRFDAQADAVNVVFQTKIDSNPENTVGVMSMAGKSPQVLVTHSKDLGQILQAIHKTSSSIGGQIDIPTAIAVAQLALKHRENKNLRQRIVVFVGSPLEGAAADEKGMVKLAKKLKKNNVAVDVVCFGDGIEEPGEDGKTVMKAFVDSASSGDNSHLVVVSPGPNLISDALISSPILSEDRSASIPAELGGTGGGGGPSTSGPSNDFEFGVDPSLDPELAMALRLSMQEAQAREAAETAAASSSSDSSAQPATSAATTTTSSSTAAPKTGTTAATASAPADPTEDEEEALLKQAIEMSASADQDVDMDASTPKPSSGDAAPMDEDEDEEAAIARAIEMSMQEDEQGKGK</sequence>
<proteinExistence type="inferred from homology"/>
<dbReference type="PROSITE" id="PS50234">
    <property type="entry name" value="VWFA"/>
    <property type="match status" value="1"/>
</dbReference>
<dbReference type="GO" id="GO:0005829">
    <property type="term" value="C:cytosol"/>
    <property type="evidence" value="ECO:0007669"/>
    <property type="project" value="TreeGrafter"/>
</dbReference>
<dbReference type="PANTHER" id="PTHR10223:SF0">
    <property type="entry name" value="26S PROTEASOME NON-ATPASE REGULATORY SUBUNIT 4"/>
    <property type="match status" value="1"/>
</dbReference>
<dbReference type="GO" id="GO:0036435">
    <property type="term" value="F:K48-linked polyubiquitin modification-dependent protein binding"/>
    <property type="evidence" value="ECO:0007669"/>
    <property type="project" value="UniProtKB-ARBA"/>
</dbReference>
<gene>
    <name evidence="5" type="ORF">D9758_011777</name>
</gene>
<evidence type="ECO:0000313" key="6">
    <source>
        <dbReference type="Proteomes" id="UP000559256"/>
    </source>
</evidence>
<dbReference type="GO" id="GO:0043161">
    <property type="term" value="P:proteasome-mediated ubiquitin-dependent protein catabolic process"/>
    <property type="evidence" value="ECO:0007669"/>
    <property type="project" value="TreeGrafter"/>
</dbReference>
<dbReference type="Gene3D" id="3.40.50.410">
    <property type="entry name" value="von Willebrand factor, type A domain"/>
    <property type="match status" value="1"/>
</dbReference>
<dbReference type="Pfam" id="PF13519">
    <property type="entry name" value="VWA_2"/>
    <property type="match status" value="1"/>
</dbReference>
<feature type="region of interest" description="Disordered" evidence="3">
    <location>
        <begin position="206"/>
        <end position="235"/>
    </location>
</feature>
<dbReference type="SMART" id="SM00726">
    <property type="entry name" value="UIM"/>
    <property type="match status" value="3"/>
</dbReference>
<feature type="compositionally biased region" description="Gly residues" evidence="3">
    <location>
        <begin position="212"/>
        <end position="221"/>
    </location>
</feature>
<name>A0A8H5FTP4_9AGAR</name>
<dbReference type="SMART" id="SM00327">
    <property type="entry name" value="VWA"/>
    <property type="match status" value="1"/>
</dbReference>
<keyword evidence="2" id="KW-0647">Proteasome</keyword>
<dbReference type="Pfam" id="PF02809">
    <property type="entry name" value="UIM"/>
    <property type="match status" value="3"/>
</dbReference>
<evidence type="ECO:0000256" key="2">
    <source>
        <dbReference type="ARBA" id="ARBA00022942"/>
    </source>
</evidence>
<comment type="caution">
    <text evidence="5">The sequence shown here is derived from an EMBL/GenBank/DDBJ whole genome shotgun (WGS) entry which is preliminary data.</text>
</comment>
<evidence type="ECO:0000256" key="3">
    <source>
        <dbReference type="SAM" id="MobiDB-lite"/>
    </source>
</evidence>